<comment type="caution">
    <text evidence="2">The sequence shown here is derived from an EMBL/GenBank/DDBJ whole genome shotgun (WGS) entry which is preliminary data.</text>
</comment>
<evidence type="ECO:0000256" key="1">
    <source>
        <dbReference type="SAM" id="SignalP"/>
    </source>
</evidence>
<evidence type="ECO:0000313" key="3">
    <source>
        <dbReference type="Proteomes" id="UP000266841"/>
    </source>
</evidence>
<sequence length="76" mass="8173">MRILSSSLLFASLSRAARAASVSVDRYRDPYAYDQAAVEVEDATGVGAGSGEEVREKPKRGLARLLSFGDPDLINE</sequence>
<protein>
    <recommendedName>
        <fullName evidence="4">RxLR effector protein</fullName>
    </recommendedName>
</protein>
<proteinExistence type="predicted"/>
<feature type="chain" id="PRO_5003838846" description="RxLR effector protein" evidence="1">
    <location>
        <begin position="20"/>
        <end position="76"/>
    </location>
</feature>
<evidence type="ECO:0000313" key="2">
    <source>
        <dbReference type="EMBL" id="EJK46099.1"/>
    </source>
</evidence>
<dbReference type="Proteomes" id="UP000266841">
    <property type="component" value="Unassembled WGS sequence"/>
</dbReference>
<accession>K0R3P8</accession>
<feature type="signal peptide" evidence="1">
    <location>
        <begin position="1"/>
        <end position="19"/>
    </location>
</feature>
<dbReference type="AlphaFoldDB" id="K0R3P8"/>
<name>K0R3P8_THAOC</name>
<reference evidence="2 3" key="1">
    <citation type="journal article" date="2012" name="Genome Biol.">
        <title>Genome and low-iron response of an oceanic diatom adapted to chronic iron limitation.</title>
        <authorList>
            <person name="Lommer M."/>
            <person name="Specht M."/>
            <person name="Roy A.S."/>
            <person name="Kraemer L."/>
            <person name="Andreson R."/>
            <person name="Gutowska M.A."/>
            <person name="Wolf J."/>
            <person name="Bergner S.V."/>
            <person name="Schilhabel M.B."/>
            <person name="Klostermeier U.C."/>
            <person name="Beiko R.G."/>
            <person name="Rosenstiel P."/>
            <person name="Hippler M."/>
            <person name="Laroche J."/>
        </authorList>
    </citation>
    <scope>NUCLEOTIDE SEQUENCE [LARGE SCALE GENOMIC DNA]</scope>
    <source>
        <strain evidence="2 3">CCMP1005</strain>
    </source>
</reference>
<keyword evidence="1" id="KW-0732">Signal</keyword>
<organism evidence="2 3">
    <name type="scientific">Thalassiosira oceanica</name>
    <name type="common">Marine diatom</name>
    <dbReference type="NCBI Taxonomy" id="159749"/>
    <lineage>
        <taxon>Eukaryota</taxon>
        <taxon>Sar</taxon>
        <taxon>Stramenopiles</taxon>
        <taxon>Ochrophyta</taxon>
        <taxon>Bacillariophyta</taxon>
        <taxon>Coscinodiscophyceae</taxon>
        <taxon>Thalassiosirophycidae</taxon>
        <taxon>Thalassiosirales</taxon>
        <taxon>Thalassiosiraceae</taxon>
        <taxon>Thalassiosira</taxon>
    </lineage>
</organism>
<gene>
    <name evidence="2" type="ORF">THAOC_35256</name>
</gene>
<dbReference type="EMBL" id="AGNL01047995">
    <property type="protein sequence ID" value="EJK46099.1"/>
    <property type="molecule type" value="Genomic_DNA"/>
</dbReference>
<keyword evidence="3" id="KW-1185">Reference proteome</keyword>
<evidence type="ECO:0008006" key="4">
    <source>
        <dbReference type="Google" id="ProtNLM"/>
    </source>
</evidence>